<comment type="caution">
    <text evidence="2">The sequence shown here is derived from an EMBL/GenBank/DDBJ whole genome shotgun (WGS) entry which is preliminary data.</text>
</comment>
<dbReference type="Proteomes" id="UP000557307">
    <property type="component" value="Unassembled WGS sequence"/>
</dbReference>
<proteinExistence type="inferred from homology"/>
<keyword evidence="3" id="KW-1185">Reference proteome</keyword>
<dbReference type="InterPro" id="IPR002765">
    <property type="entry name" value="UPF0145_YbjQ-like"/>
</dbReference>
<dbReference type="SUPFAM" id="SSF117782">
    <property type="entry name" value="YbjQ-like"/>
    <property type="match status" value="1"/>
</dbReference>
<evidence type="ECO:0000313" key="2">
    <source>
        <dbReference type="EMBL" id="MBB5283580.1"/>
    </source>
</evidence>
<dbReference type="RefSeq" id="WP_184173088.1">
    <property type="nucleotide sequence ID" value="NZ_JACHGF010000002.1"/>
</dbReference>
<protein>
    <submittedName>
        <fullName evidence="2">Uncharacterized protein YbjQ (UPF0145 family)</fullName>
    </submittedName>
</protein>
<sequence length="365" mass="41310">MASHTKILVTTTSTIDGVKIKKHIKPVSAHIVAGTNLFTEFLGDWADVFGGRSKAYQDQLSSLYNEAIEKLKMAAYQLGANCIIGLSVDMDEISGKNKSMFMITAIGTAVIIEANSPENEAIIKTDTIIENVGVDKINALRNKNLIIEGASQGELILDDKIWNFIISNQIEEVSLFLIKKYTEAVIDESMHPEVSSKFYKQLVIYFDSLPDDSKFNLLYGAIEAEKNERVILKLSEIIKELNLFNYEGILRLFNNSAFNIKKRGLRISTYDKTFFNKNDKEDLQKISAKIGEVFIERGIRTLKKQLLSSKEKEVWTCECGKTNDLDSHCSGCELDIYGFYRHEIKPLNAKKYIEQKIELISQYVG</sequence>
<evidence type="ECO:0000313" key="3">
    <source>
        <dbReference type="Proteomes" id="UP000557307"/>
    </source>
</evidence>
<accession>A0A840TUB0</accession>
<comment type="similarity">
    <text evidence="1">Belongs to the UPF0145 family.</text>
</comment>
<dbReference type="EMBL" id="JACHGF010000002">
    <property type="protein sequence ID" value="MBB5283580.1"/>
    <property type="molecule type" value="Genomic_DNA"/>
</dbReference>
<dbReference type="PANTHER" id="PTHR34068">
    <property type="entry name" value="UPF0145 PROTEIN YBJQ"/>
    <property type="match status" value="1"/>
</dbReference>
<dbReference type="Gene3D" id="3.30.110.70">
    <property type="entry name" value="Hypothetical protein apc22750. Chain B"/>
    <property type="match status" value="1"/>
</dbReference>
<gene>
    <name evidence="2" type="ORF">HNQ92_001706</name>
</gene>
<dbReference type="PANTHER" id="PTHR34068:SF1">
    <property type="entry name" value="UPF0145 PROTEIN YBJQ"/>
    <property type="match status" value="1"/>
</dbReference>
<dbReference type="InterPro" id="IPR035439">
    <property type="entry name" value="UPF0145_dom_sf"/>
</dbReference>
<organism evidence="2 3">
    <name type="scientific">Rhabdobacter roseus</name>
    <dbReference type="NCBI Taxonomy" id="1655419"/>
    <lineage>
        <taxon>Bacteria</taxon>
        <taxon>Pseudomonadati</taxon>
        <taxon>Bacteroidota</taxon>
        <taxon>Cytophagia</taxon>
        <taxon>Cytophagales</taxon>
        <taxon>Cytophagaceae</taxon>
        <taxon>Rhabdobacter</taxon>
    </lineage>
</organism>
<dbReference type="Pfam" id="PF01906">
    <property type="entry name" value="YbjQ_1"/>
    <property type="match status" value="1"/>
</dbReference>
<dbReference type="AlphaFoldDB" id="A0A840TUB0"/>
<reference evidence="2 3" key="1">
    <citation type="submission" date="2020-08" db="EMBL/GenBank/DDBJ databases">
        <title>Genomic Encyclopedia of Type Strains, Phase IV (KMG-IV): sequencing the most valuable type-strain genomes for metagenomic binning, comparative biology and taxonomic classification.</title>
        <authorList>
            <person name="Goeker M."/>
        </authorList>
    </citation>
    <scope>NUCLEOTIDE SEQUENCE [LARGE SCALE GENOMIC DNA]</scope>
    <source>
        <strain evidence="2 3">DSM 105074</strain>
    </source>
</reference>
<evidence type="ECO:0000256" key="1">
    <source>
        <dbReference type="ARBA" id="ARBA00010751"/>
    </source>
</evidence>
<name>A0A840TUB0_9BACT</name>